<dbReference type="Proteomes" id="UP000326570">
    <property type="component" value="Unassembled WGS sequence"/>
</dbReference>
<evidence type="ECO:0000313" key="2">
    <source>
        <dbReference type="EMBL" id="KAA9324938.1"/>
    </source>
</evidence>
<keyword evidence="3" id="KW-1185">Reference proteome</keyword>
<evidence type="ECO:0000256" key="1">
    <source>
        <dbReference type="SAM" id="Coils"/>
    </source>
</evidence>
<protein>
    <recommendedName>
        <fullName evidence="4">Competence protein</fullName>
    </recommendedName>
</protein>
<sequence>MFTFKGFESMQYGIDSTGNRNIPTSSGQKATCPFCNGVLIAKCGEIYVKHWQHSSLKECDSWHEPETLWHRNWKSNFPESWREVIVYKFEKKHIADIQTPNGLVIEFQNSSISTATIKAREEFYQNILWVVNAISFKDNFELRSVVNSKLRQINKKAYKELSDIEDYYTKAMEAIVYKIQNNENKQEGISESINYRLNSTASLNTILKQPEVFNSKVIEKWENKEFYYDPLTYEITSSFNSSLKKDFLDIPEKIKKKEIEIENLEKGLISINKLDSTTIGNKIFKCVEFKQISPESFSNARAILKSTRNTIFPEIKEFKNELDFQLLGYKQELYDFFIDPTDKLNLIKAKILEEKRNLADLIGNSQSLTAQIKAELIKLLENKIQEKDQEIINLNFELEKLIEEKELLITQKAQLIKERNDELKEAKEEIEKAVIEKRYKIMREQKGKYTFEWKHERKSWRHSSKPIYFDIGEDYLFEKINNSLFIKTPKKEFLAKYLKL</sequence>
<dbReference type="RefSeq" id="WP_150906207.1">
    <property type="nucleotide sequence ID" value="NZ_VTWT01000015.1"/>
</dbReference>
<proteinExistence type="predicted"/>
<organism evidence="2 3">
    <name type="scientific">Adhaeribacter soli</name>
    <dbReference type="NCBI Taxonomy" id="2607655"/>
    <lineage>
        <taxon>Bacteria</taxon>
        <taxon>Pseudomonadati</taxon>
        <taxon>Bacteroidota</taxon>
        <taxon>Cytophagia</taxon>
        <taxon>Cytophagales</taxon>
        <taxon>Hymenobacteraceae</taxon>
        <taxon>Adhaeribacter</taxon>
    </lineage>
</organism>
<keyword evidence="1" id="KW-0175">Coiled coil</keyword>
<feature type="coiled-coil region" evidence="1">
    <location>
        <begin position="370"/>
        <end position="440"/>
    </location>
</feature>
<accession>A0A5N1IHS6</accession>
<gene>
    <name evidence="2" type="ORF">F0P94_19395</name>
</gene>
<evidence type="ECO:0000313" key="3">
    <source>
        <dbReference type="Proteomes" id="UP000326570"/>
    </source>
</evidence>
<reference evidence="2 3" key="1">
    <citation type="submission" date="2019-09" db="EMBL/GenBank/DDBJ databases">
        <title>Genome sequence of Adhaeribacter sp. M2.</title>
        <authorList>
            <person name="Srinivasan S."/>
        </authorList>
    </citation>
    <scope>NUCLEOTIDE SEQUENCE [LARGE SCALE GENOMIC DNA]</scope>
    <source>
        <strain evidence="2 3">M2</strain>
    </source>
</reference>
<comment type="caution">
    <text evidence="2">The sequence shown here is derived from an EMBL/GenBank/DDBJ whole genome shotgun (WGS) entry which is preliminary data.</text>
</comment>
<dbReference type="EMBL" id="VTWT01000015">
    <property type="protein sequence ID" value="KAA9324938.1"/>
    <property type="molecule type" value="Genomic_DNA"/>
</dbReference>
<name>A0A5N1IHS6_9BACT</name>
<dbReference type="AlphaFoldDB" id="A0A5N1IHS6"/>
<evidence type="ECO:0008006" key="4">
    <source>
        <dbReference type="Google" id="ProtNLM"/>
    </source>
</evidence>